<protein>
    <recommendedName>
        <fullName evidence="1">DUF4283 domain-containing protein</fullName>
    </recommendedName>
</protein>
<feature type="domain" description="DUF4283" evidence="1">
    <location>
        <begin position="110"/>
        <end position="164"/>
    </location>
</feature>
<dbReference type="Proteomes" id="UP000288805">
    <property type="component" value="Unassembled WGS sequence"/>
</dbReference>
<comment type="caution">
    <text evidence="2">The sequence shown here is derived from an EMBL/GenBank/DDBJ whole genome shotgun (WGS) entry which is preliminary data.</text>
</comment>
<reference evidence="2 3" key="1">
    <citation type="journal article" date="2018" name="PLoS Genet.">
        <title>Population sequencing reveals clonal diversity and ancestral inbreeding in the grapevine cultivar Chardonnay.</title>
        <authorList>
            <person name="Roach M.J."/>
            <person name="Johnson D.L."/>
            <person name="Bohlmann J."/>
            <person name="van Vuuren H.J."/>
            <person name="Jones S.J."/>
            <person name="Pretorius I.S."/>
            <person name="Schmidt S.A."/>
            <person name="Borneman A.R."/>
        </authorList>
    </citation>
    <scope>NUCLEOTIDE SEQUENCE [LARGE SCALE GENOMIC DNA]</scope>
    <source>
        <strain evidence="3">cv. Chardonnay</strain>
        <tissue evidence="2">Leaf</tissue>
    </source>
</reference>
<dbReference type="PANTHER" id="PTHR34427:SF5">
    <property type="entry name" value="DUF4283 DOMAIN-CONTAINING PROTEIN"/>
    <property type="match status" value="1"/>
</dbReference>
<evidence type="ECO:0000259" key="1">
    <source>
        <dbReference type="Pfam" id="PF14111"/>
    </source>
</evidence>
<dbReference type="AlphaFoldDB" id="A0A438HF60"/>
<name>A0A438HF60_VITVI</name>
<proteinExistence type="predicted"/>
<dbReference type="Pfam" id="PF14111">
    <property type="entry name" value="DUF4283"/>
    <property type="match status" value="1"/>
</dbReference>
<dbReference type="InterPro" id="IPR025558">
    <property type="entry name" value="DUF4283"/>
</dbReference>
<evidence type="ECO:0000313" key="3">
    <source>
        <dbReference type="Proteomes" id="UP000288805"/>
    </source>
</evidence>
<accession>A0A438HF60</accession>
<evidence type="ECO:0000313" key="2">
    <source>
        <dbReference type="EMBL" id="RVW83009.1"/>
    </source>
</evidence>
<sequence length="231" mass="26244">MSVVSPGDRCWFGVESKSFEDLIEETKRKVTGNICERGPNFSSCIRFSGVRAWLCWWKGLRPAVLSKMGSFLESLGWSGQAKKPWCFHDPKEIGGTQSYLFKGLILRGFNWKLKGKLHLALLGGSLILFKFEDVVEAKRVLHSGVKWFNGKSLLLKWWNPSMGCLMEARDVQEVWVRVLGLLLHLWGKGLFKRLGEACESLVAIDEDTAECRNLQWARILTRIKGKLPSSL</sequence>
<dbReference type="EMBL" id="QGNW01000233">
    <property type="protein sequence ID" value="RVW83009.1"/>
    <property type="molecule type" value="Genomic_DNA"/>
</dbReference>
<gene>
    <name evidence="2" type="ORF">CK203_042448</name>
</gene>
<dbReference type="PANTHER" id="PTHR34427">
    <property type="entry name" value="DUF4283 DOMAIN PROTEIN"/>
    <property type="match status" value="1"/>
</dbReference>
<organism evidence="2 3">
    <name type="scientific">Vitis vinifera</name>
    <name type="common">Grape</name>
    <dbReference type="NCBI Taxonomy" id="29760"/>
    <lineage>
        <taxon>Eukaryota</taxon>
        <taxon>Viridiplantae</taxon>
        <taxon>Streptophyta</taxon>
        <taxon>Embryophyta</taxon>
        <taxon>Tracheophyta</taxon>
        <taxon>Spermatophyta</taxon>
        <taxon>Magnoliopsida</taxon>
        <taxon>eudicotyledons</taxon>
        <taxon>Gunneridae</taxon>
        <taxon>Pentapetalae</taxon>
        <taxon>rosids</taxon>
        <taxon>Vitales</taxon>
        <taxon>Vitaceae</taxon>
        <taxon>Viteae</taxon>
        <taxon>Vitis</taxon>
    </lineage>
</organism>